<comment type="catalytic activity">
    <reaction evidence="1">
        <text>Endotype eliminative cleavage of L-alpha-rhamnopyranosyl-(1-&gt;4)-alpha-D-galactopyranosyluronic acid bonds of rhamnogalacturonan I domains in ramified hairy regions of pectin leaving L-rhamnopyranose at the reducing end and 4-deoxy-4,5-unsaturated D-galactopyranosyluronic acid at the non-reducing end.</text>
        <dbReference type="EC" id="4.2.2.23"/>
    </reaction>
</comment>
<dbReference type="SUPFAM" id="SSF74650">
    <property type="entry name" value="Galactose mutarotase-like"/>
    <property type="match status" value="1"/>
</dbReference>
<protein>
    <recommendedName>
        <fullName evidence="4">rhamnogalacturonan endolyase</fullName>
        <ecNumber evidence="4">4.2.2.23</ecNumber>
    </recommendedName>
</protein>
<keyword evidence="5" id="KW-0964">Secreted</keyword>
<dbReference type="Gene3D" id="2.60.40.1120">
    <property type="entry name" value="Carboxypeptidase-like, regulatory domain"/>
    <property type="match status" value="1"/>
</dbReference>
<dbReference type="InterPro" id="IPR029411">
    <property type="entry name" value="RG-lyase_III"/>
</dbReference>
<evidence type="ECO:0000256" key="5">
    <source>
        <dbReference type="ARBA" id="ARBA00022525"/>
    </source>
</evidence>
<feature type="domain" description="Rhamnogalacturonan lyase" evidence="10">
    <location>
        <begin position="360"/>
        <end position="430"/>
    </location>
</feature>
<proteinExistence type="inferred from homology"/>
<dbReference type="EMBL" id="JBBUKT010000003">
    <property type="protein sequence ID" value="MEK7950983.1"/>
    <property type="molecule type" value="Genomic_DNA"/>
</dbReference>
<dbReference type="EC" id="4.2.2.23" evidence="4"/>
<feature type="signal peptide" evidence="8">
    <location>
        <begin position="1"/>
        <end position="24"/>
    </location>
</feature>
<evidence type="ECO:0000259" key="9">
    <source>
        <dbReference type="Pfam" id="PF14683"/>
    </source>
</evidence>
<name>A0ABU9ATC1_9BACT</name>
<dbReference type="Pfam" id="PF14683">
    <property type="entry name" value="CBM-like"/>
    <property type="match status" value="1"/>
</dbReference>
<evidence type="ECO:0000313" key="12">
    <source>
        <dbReference type="Proteomes" id="UP001371305"/>
    </source>
</evidence>
<organism evidence="11 12">
    <name type="scientific">Luteolibacter soli</name>
    <dbReference type="NCBI Taxonomy" id="3135280"/>
    <lineage>
        <taxon>Bacteria</taxon>
        <taxon>Pseudomonadati</taxon>
        <taxon>Verrucomicrobiota</taxon>
        <taxon>Verrucomicrobiia</taxon>
        <taxon>Verrucomicrobiales</taxon>
        <taxon>Verrucomicrobiaceae</taxon>
        <taxon>Luteolibacter</taxon>
    </lineage>
</organism>
<sequence length="615" mass="68444">MKWLSTLRRAALGLVLGMVCPAHGQDAKSEAVTLNDRGKEVVLKNDKVEVTLNKGASTITSIRMGDNDMVARGKPVYYSMGGGASYRQPTGAAFRIVESTPEIAHVAFLQKWKPGSPQAVDIEVHYALTRGESGVYTYATLAHPKDYPDSGVGEWRMVWGMPAKNDREWLMEKIRVDALRDWEMPSPADLAKAKPTGIKEIISITSGPRAGQNDCKYDFNLEYHSVGCWGQASDKNHVGAWIVLGGYDFFNDGPTKQDLSSASGIIHIHFGRNHYEGSSTKLTAGEDWRKIYGPFLLYCNQGGNADQLWEDARRKAGIERKKWPYAWVEDKALYPPAAQRGTVSGKLTLRDPLKPKLTATGAWVGLSQPDPGSNWQNESNRYQYWSKVADDGSFTIPHVRPGNYTLNAFTDGVVEEFEKSNVTVKEGSNPTGDLAWDVKHHGKKIEWEIGIPNRRATEFALGKDYFHGYGWDRFSKLYKNPLVYTTGKSDPAKDWNYVQGAYSKNGKVMPWPWEIHFDLNEVPASGTATLVVAWASAESARVDFDLNGDKIASLNPTGGGNALLRESVHAKYSYDYIDIPVSKLHRGANRLVLTQTRNQSPACHVMYDYLALELP</sequence>
<dbReference type="CDD" id="cd10316">
    <property type="entry name" value="RGL4_M"/>
    <property type="match status" value="1"/>
</dbReference>
<dbReference type="InterPro" id="IPR029413">
    <property type="entry name" value="RG-lyase_II"/>
</dbReference>
<evidence type="ECO:0000256" key="3">
    <source>
        <dbReference type="ARBA" id="ARBA00010418"/>
    </source>
</evidence>
<dbReference type="InterPro" id="IPR008979">
    <property type="entry name" value="Galactose-bd-like_sf"/>
</dbReference>
<dbReference type="InterPro" id="IPR013784">
    <property type="entry name" value="Carb-bd-like_fold"/>
</dbReference>
<dbReference type="Pfam" id="PF06045">
    <property type="entry name" value="Rhamnogal_lyase"/>
    <property type="match status" value="1"/>
</dbReference>
<dbReference type="PANTHER" id="PTHR32018">
    <property type="entry name" value="RHAMNOGALACTURONATE LYASE FAMILY PROTEIN"/>
    <property type="match status" value="1"/>
</dbReference>
<evidence type="ECO:0000256" key="6">
    <source>
        <dbReference type="ARBA" id="ARBA00022729"/>
    </source>
</evidence>
<dbReference type="Gene3D" id="2.70.98.10">
    <property type="match status" value="1"/>
</dbReference>
<feature type="chain" id="PRO_5045806124" description="rhamnogalacturonan endolyase" evidence="8">
    <location>
        <begin position="25"/>
        <end position="615"/>
    </location>
</feature>
<keyword evidence="12" id="KW-1185">Reference proteome</keyword>
<dbReference type="InterPro" id="IPR010325">
    <property type="entry name" value="Rhamnogal_lyase"/>
</dbReference>
<dbReference type="Gene3D" id="2.60.120.260">
    <property type="entry name" value="Galactose-binding domain-like"/>
    <property type="match status" value="1"/>
</dbReference>
<feature type="domain" description="Rhamnogalacturonan lyase" evidence="9">
    <location>
        <begin position="447"/>
        <end position="612"/>
    </location>
</feature>
<evidence type="ECO:0000256" key="2">
    <source>
        <dbReference type="ARBA" id="ARBA00004613"/>
    </source>
</evidence>
<dbReference type="Pfam" id="PF14686">
    <property type="entry name" value="fn3_3"/>
    <property type="match status" value="1"/>
</dbReference>
<dbReference type="GO" id="GO:0016829">
    <property type="term" value="F:lyase activity"/>
    <property type="evidence" value="ECO:0007669"/>
    <property type="project" value="UniProtKB-KW"/>
</dbReference>
<comment type="subcellular location">
    <subcellularLocation>
        <location evidence="2">Secreted</location>
    </subcellularLocation>
</comment>
<dbReference type="SUPFAM" id="SSF49785">
    <property type="entry name" value="Galactose-binding domain-like"/>
    <property type="match status" value="1"/>
</dbReference>
<keyword evidence="7 11" id="KW-0456">Lyase</keyword>
<comment type="similarity">
    <text evidence="3">Belongs to the polysaccharide lyase 4 family.</text>
</comment>
<dbReference type="SUPFAM" id="SSF49452">
    <property type="entry name" value="Starch-binding domain-like"/>
    <property type="match status" value="1"/>
</dbReference>
<evidence type="ECO:0000313" key="11">
    <source>
        <dbReference type="EMBL" id="MEK7950983.1"/>
    </source>
</evidence>
<dbReference type="InterPro" id="IPR014718">
    <property type="entry name" value="GH-type_carb-bd"/>
</dbReference>
<gene>
    <name evidence="11" type="ORF">WKV53_10770</name>
</gene>
<reference evidence="11 12" key="1">
    <citation type="submission" date="2024-04" db="EMBL/GenBank/DDBJ databases">
        <title>Luteolibacter sp. isolated from soil.</title>
        <authorList>
            <person name="An J."/>
        </authorList>
    </citation>
    <scope>NUCLEOTIDE SEQUENCE [LARGE SCALE GENOMIC DNA]</scope>
    <source>
        <strain evidence="11 12">Y139</strain>
    </source>
</reference>
<evidence type="ECO:0000256" key="1">
    <source>
        <dbReference type="ARBA" id="ARBA00001324"/>
    </source>
</evidence>
<dbReference type="PANTHER" id="PTHR32018:SF1">
    <property type="entry name" value="RHAMNOGALACTURONAN ENDOLYASE"/>
    <property type="match status" value="1"/>
</dbReference>
<evidence type="ECO:0000256" key="7">
    <source>
        <dbReference type="ARBA" id="ARBA00023239"/>
    </source>
</evidence>
<dbReference type="CDD" id="cd10317">
    <property type="entry name" value="RGL4_C"/>
    <property type="match status" value="1"/>
</dbReference>
<dbReference type="InterPro" id="IPR051850">
    <property type="entry name" value="Polysacch_Lyase_4"/>
</dbReference>
<evidence type="ECO:0000256" key="4">
    <source>
        <dbReference type="ARBA" id="ARBA00012437"/>
    </source>
</evidence>
<accession>A0ABU9ATC1</accession>
<evidence type="ECO:0000259" key="10">
    <source>
        <dbReference type="Pfam" id="PF14686"/>
    </source>
</evidence>
<comment type="caution">
    <text evidence="11">The sequence shown here is derived from an EMBL/GenBank/DDBJ whole genome shotgun (WGS) entry which is preliminary data.</text>
</comment>
<dbReference type="Proteomes" id="UP001371305">
    <property type="component" value="Unassembled WGS sequence"/>
</dbReference>
<dbReference type="RefSeq" id="WP_341404585.1">
    <property type="nucleotide sequence ID" value="NZ_JBBUKT010000003.1"/>
</dbReference>
<keyword evidence="6 8" id="KW-0732">Signal</keyword>
<evidence type="ECO:0000256" key="8">
    <source>
        <dbReference type="SAM" id="SignalP"/>
    </source>
</evidence>
<dbReference type="InterPro" id="IPR011013">
    <property type="entry name" value="Gal_mutarotase_sf_dom"/>
</dbReference>